<sequence length="661" mass="72459">MAHPSLSDLPNELLQAICETLTSARDISALSRTCQQTFQALILLLYRFDYYKLRGSAVNWAILNNRLDTIQRATSAGVDVVTLHHLTLVAESGNHDIFTSLWTCKENYGGFEAIDKDDQGVRPFDVAVASGRLKMVEVLLSTGKIDIEKHDEHGHTPLHAASHNGDPSVVALLLQHGADVNAVGEDGRQPLTVATVPHTHFRCARSHVRTGSRPNFLETLRILLRHGAEIEAKEANGRTALHEAVKAGHCDAVDLLASHGADVNTEEVRGHRPLHTVSLYNGKLEMAKLLVRLGSDVAALSHDGRNPLWMSRSARDKRELTEFLLAQGAKFVKDKIGNTPLHDAVGLRCAAVAELMLDHGADINASNKEGVTPIHRAAEVDRDDKTVKLLIERGADVSVENCRGETALGIGIMIQPLEVIELLLKKGANPNSLTRFSSTVLHEAVRLFPLGHTELLLHYGADPNQGDKAGQSPLFRAANMNKVALLELLVKNGAKIDAADYNGQTTLAHAVRMGAVEAAGWLAKNGANVNSKDDAGEPILHRACQIERSKEMIALLLRHGAKVNATDNRQWTALHVAANEGRPEVIKQLLRQGADWEMKDTEGNEPLFYARSSPKSVDVLKQWVNDPDSRHDEDRGDSTTKRDPRWLGTMKHILRGPKSRK</sequence>
<dbReference type="InterPro" id="IPR002110">
    <property type="entry name" value="Ankyrin_rpt"/>
</dbReference>
<dbReference type="SMART" id="SM00248">
    <property type="entry name" value="ANK"/>
    <property type="match status" value="15"/>
</dbReference>
<reference evidence="5" key="1">
    <citation type="submission" date="2015-01" db="EMBL/GenBank/DDBJ databases">
        <authorList>
            <person name="Durling Mikael"/>
        </authorList>
    </citation>
    <scope>NUCLEOTIDE SEQUENCE</scope>
</reference>
<dbReference type="CDD" id="cd09917">
    <property type="entry name" value="F-box_SF"/>
    <property type="match status" value="1"/>
</dbReference>
<dbReference type="PANTHER" id="PTHR24198:SF165">
    <property type="entry name" value="ANKYRIN REPEAT-CONTAINING PROTEIN-RELATED"/>
    <property type="match status" value="1"/>
</dbReference>
<gene>
    <name evidence="5" type="ORF">BN869_000008310_1</name>
</gene>
<dbReference type="Gene3D" id="1.25.40.20">
    <property type="entry name" value="Ankyrin repeat-containing domain"/>
    <property type="match status" value="3"/>
</dbReference>
<evidence type="ECO:0000256" key="2">
    <source>
        <dbReference type="ARBA" id="ARBA00023043"/>
    </source>
</evidence>
<dbReference type="SUPFAM" id="SSF48403">
    <property type="entry name" value="Ankyrin repeat"/>
    <property type="match status" value="2"/>
</dbReference>
<feature type="repeat" description="ANK" evidence="3">
    <location>
        <begin position="535"/>
        <end position="568"/>
    </location>
</feature>
<evidence type="ECO:0000256" key="4">
    <source>
        <dbReference type="SAM" id="MobiDB-lite"/>
    </source>
</evidence>
<feature type="repeat" description="ANK" evidence="3">
    <location>
        <begin position="153"/>
        <end position="185"/>
    </location>
</feature>
<evidence type="ECO:0000313" key="5">
    <source>
        <dbReference type="EMBL" id="CEO52252.1"/>
    </source>
</evidence>
<feature type="repeat" description="ANK" evidence="3">
    <location>
        <begin position="403"/>
        <end position="435"/>
    </location>
</feature>
<dbReference type="InterPro" id="IPR036770">
    <property type="entry name" value="Ankyrin_rpt-contain_sf"/>
</dbReference>
<feature type="repeat" description="ANK" evidence="3">
    <location>
        <begin position="469"/>
        <end position="501"/>
    </location>
</feature>
<dbReference type="PRINTS" id="PR01415">
    <property type="entry name" value="ANKYRIN"/>
</dbReference>
<feature type="repeat" description="ANK" evidence="3">
    <location>
        <begin position="369"/>
        <end position="402"/>
    </location>
</feature>
<evidence type="ECO:0000256" key="1">
    <source>
        <dbReference type="ARBA" id="ARBA00022737"/>
    </source>
</evidence>
<dbReference type="Pfam" id="PF00023">
    <property type="entry name" value="Ank"/>
    <property type="match status" value="2"/>
</dbReference>
<name>A0A0B7K9Q8_BIOOC</name>
<feature type="compositionally biased region" description="Basic and acidic residues" evidence="4">
    <location>
        <begin position="627"/>
        <end position="645"/>
    </location>
</feature>
<feature type="region of interest" description="Disordered" evidence="4">
    <location>
        <begin position="624"/>
        <end position="661"/>
    </location>
</feature>
<feature type="compositionally biased region" description="Basic residues" evidence="4">
    <location>
        <begin position="652"/>
        <end position="661"/>
    </location>
</feature>
<feature type="repeat" description="ANK" evidence="3">
    <location>
        <begin position="502"/>
        <end position="534"/>
    </location>
</feature>
<dbReference type="PANTHER" id="PTHR24198">
    <property type="entry name" value="ANKYRIN REPEAT AND PROTEIN KINASE DOMAIN-CONTAINING PROTEIN"/>
    <property type="match status" value="1"/>
</dbReference>
<keyword evidence="1" id="KW-0677">Repeat</keyword>
<dbReference type="PROSITE" id="PS50297">
    <property type="entry name" value="ANK_REP_REGION"/>
    <property type="match status" value="8"/>
</dbReference>
<proteinExistence type="predicted"/>
<feature type="repeat" description="ANK" evidence="3">
    <location>
        <begin position="336"/>
        <end position="368"/>
    </location>
</feature>
<protein>
    <submittedName>
        <fullName evidence="5">Uncharacterized protein</fullName>
    </submittedName>
</protein>
<organism evidence="5">
    <name type="scientific">Bionectria ochroleuca</name>
    <name type="common">Gliocladium roseum</name>
    <dbReference type="NCBI Taxonomy" id="29856"/>
    <lineage>
        <taxon>Eukaryota</taxon>
        <taxon>Fungi</taxon>
        <taxon>Dikarya</taxon>
        <taxon>Ascomycota</taxon>
        <taxon>Pezizomycotina</taxon>
        <taxon>Sordariomycetes</taxon>
        <taxon>Hypocreomycetidae</taxon>
        <taxon>Hypocreales</taxon>
        <taxon>Bionectriaceae</taxon>
        <taxon>Clonostachys</taxon>
    </lineage>
</organism>
<accession>A0A0B7K9Q8</accession>
<evidence type="ECO:0000256" key="3">
    <source>
        <dbReference type="PROSITE-ProRule" id="PRU00023"/>
    </source>
</evidence>
<dbReference type="EMBL" id="CDPU01000027">
    <property type="protein sequence ID" value="CEO52252.1"/>
    <property type="molecule type" value="Genomic_DNA"/>
</dbReference>
<dbReference type="Pfam" id="PF12796">
    <property type="entry name" value="Ank_2"/>
    <property type="match status" value="4"/>
</dbReference>
<feature type="repeat" description="ANK" evidence="3">
    <location>
        <begin position="569"/>
        <end position="601"/>
    </location>
</feature>
<dbReference type="AlphaFoldDB" id="A0A0B7K9Q8"/>
<dbReference type="PROSITE" id="PS50088">
    <property type="entry name" value="ANK_REPEAT"/>
    <property type="match status" value="9"/>
</dbReference>
<feature type="repeat" description="ANK" evidence="3">
    <location>
        <begin position="236"/>
        <end position="268"/>
    </location>
</feature>
<keyword evidence="2 3" id="KW-0040">ANK repeat</keyword>
<dbReference type="GO" id="GO:0005737">
    <property type="term" value="C:cytoplasm"/>
    <property type="evidence" value="ECO:0007669"/>
    <property type="project" value="TreeGrafter"/>
</dbReference>